<evidence type="ECO:0000313" key="7">
    <source>
        <dbReference type="Proteomes" id="UP000503840"/>
    </source>
</evidence>
<dbReference type="GO" id="GO:0003700">
    <property type="term" value="F:DNA-binding transcription factor activity"/>
    <property type="evidence" value="ECO:0007669"/>
    <property type="project" value="InterPro"/>
</dbReference>
<dbReference type="PANTHER" id="PTHR30126:SF91">
    <property type="entry name" value="LYSR FAMILY TRANSCRIPTIONAL REGULATOR"/>
    <property type="match status" value="1"/>
</dbReference>
<protein>
    <submittedName>
        <fullName evidence="6">LysR family transcriptional regulator</fullName>
    </submittedName>
</protein>
<dbReference type="FunFam" id="1.10.10.10:FF:000001">
    <property type="entry name" value="LysR family transcriptional regulator"/>
    <property type="match status" value="1"/>
</dbReference>
<dbReference type="CDD" id="cd05466">
    <property type="entry name" value="PBP2_LTTR_substrate"/>
    <property type="match status" value="1"/>
</dbReference>
<dbReference type="GO" id="GO:0000976">
    <property type="term" value="F:transcription cis-regulatory region binding"/>
    <property type="evidence" value="ECO:0007669"/>
    <property type="project" value="TreeGrafter"/>
</dbReference>
<dbReference type="EMBL" id="BLVO01000012">
    <property type="protein sequence ID" value="GFM32594.1"/>
    <property type="molecule type" value="Genomic_DNA"/>
</dbReference>
<comment type="similarity">
    <text evidence="1">Belongs to the LysR transcriptional regulatory family.</text>
</comment>
<dbReference type="InterPro" id="IPR036388">
    <property type="entry name" value="WH-like_DNA-bd_sf"/>
</dbReference>
<evidence type="ECO:0000256" key="2">
    <source>
        <dbReference type="ARBA" id="ARBA00023015"/>
    </source>
</evidence>
<dbReference type="AlphaFoldDB" id="A0A7J0BHN2"/>
<evidence type="ECO:0000259" key="5">
    <source>
        <dbReference type="PROSITE" id="PS50931"/>
    </source>
</evidence>
<keyword evidence="4" id="KW-0804">Transcription</keyword>
<evidence type="ECO:0000256" key="3">
    <source>
        <dbReference type="ARBA" id="ARBA00023125"/>
    </source>
</evidence>
<sequence>MRYSLDQLETLVTVAESGSFSAASRQLGRAQSAVSTAIANLEIDLDVIIFDRSGHKPQLTAQGETIVQEARNALEACARLEKLAGRLAEGVESRITLAADDLIPEDVTADVLSHFGKHWPDVELEVLMGALDDIGEMVRSGRADLGYVVPLQALPVTAPARLVGSVRFIPVAAPYHPLAGKGDLTKDEVSRHRQIIVSSRSGQRVQDERVALRPWWCDGNPAIHSLVRNGTGWAFLPEHAVQEDLDDRRLMRLDFAFHPKPHTAPAYVMWTTARHLGPAARWLCDSLAQALTSRES</sequence>
<dbReference type="Pfam" id="PF03466">
    <property type="entry name" value="LysR_substrate"/>
    <property type="match status" value="1"/>
</dbReference>
<gene>
    <name evidence="6" type="ORF">DSM101010T_09590</name>
</gene>
<keyword evidence="7" id="KW-1185">Reference proteome</keyword>
<evidence type="ECO:0000313" key="6">
    <source>
        <dbReference type="EMBL" id="GFM32594.1"/>
    </source>
</evidence>
<dbReference type="Pfam" id="PF00126">
    <property type="entry name" value="HTH_1"/>
    <property type="match status" value="1"/>
</dbReference>
<comment type="caution">
    <text evidence="6">The sequence shown here is derived from an EMBL/GenBank/DDBJ whole genome shotgun (WGS) entry which is preliminary data.</text>
</comment>
<dbReference type="InterPro" id="IPR000847">
    <property type="entry name" value="LysR_HTH_N"/>
</dbReference>
<dbReference type="SUPFAM" id="SSF46785">
    <property type="entry name" value="Winged helix' DNA-binding domain"/>
    <property type="match status" value="1"/>
</dbReference>
<dbReference type="PANTHER" id="PTHR30126">
    <property type="entry name" value="HTH-TYPE TRANSCRIPTIONAL REGULATOR"/>
    <property type="match status" value="1"/>
</dbReference>
<dbReference type="InterPro" id="IPR036390">
    <property type="entry name" value="WH_DNA-bd_sf"/>
</dbReference>
<dbReference type="InterPro" id="IPR005119">
    <property type="entry name" value="LysR_subst-bd"/>
</dbReference>
<evidence type="ECO:0000256" key="1">
    <source>
        <dbReference type="ARBA" id="ARBA00009437"/>
    </source>
</evidence>
<organism evidence="6 7">
    <name type="scientific">Desulfovibrio subterraneus</name>
    <dbReference type="NCBI Taxonomy" id="2718620"/>
    <lineage>
        <taxon>Bacteria</taxon>
        <taxon>Pseudomonadati</taxon>
        <taxon>Thermodesulfobacteriota</taxon>
        <taxon>Desulfovibrionia</taxon>
        <taxon>Desulfovibrionales</taxon>
        <taxon>Desulfovibrionaceae</taxon>
        <taxon>Desulfovibrio</taxon>
    </lineage>
</organism>
<keyword evidence="2" id="KW-0805">Transcription regulation</keyword>
<dbReference type="RefSeq" id="WP_174404289.1">
    <property type="nucleotide sequence ID" value="NZ_BLVO01000012.1"/>
</dbReference>
<dbReference type="PROSITE" id="PS50931">
    <property type="entry name" value="HTH_LYSR"/>
    <property type="match status" value="1"/>
</dbReference>
<dbReference type="Gene3D" id="3.40.190.290">
    <property type="match status" value="1"/>
</dbReference>
<keyword evidence="3" id="KW-0238">DNA-binding</keyword>
<dbReference type="Gene3D" id="1.10.10.10">
    <property type="entry name" value="Winged helix-like DNA-binding domain superfamily/Winged helix DNA-binding domain"/>
    <property type="match status" value="1"/>
</dbReference>
<accession>A0A7J0BHN2</accession>
<evidence type="ECO:0000256" key="4">
    <source>
        <dbReference type="ARBA" id="ARBA00023163"/>
    </source>
</evidence>
<name>A0A7J0BHN2_9BACT</name>
<reference evidence="6 7" key="1">
    <citation type="submission" date="2020-05" db="EMBL/GenBank/DDBJ databases">
        <title>Draft genome sequence of Desulfovibrio sp. strain HN2T.</title>
        <authorList>
            <person name="Ueno A."/>
            <person name="Tamazawa S."/>
            <person name="Tamamura S."/>
            <person name="Murakami T."/>
            <person name="Kiyama T."/>
            <person name="Inomata H."/>
            <person name="Amano Y."/>
            <person name="Miyakawa K."/>
            <person name="Tamaki H."/>
            <person name="Naganuma T."/>
            <person name="Kaneko K."/>
        </authorList>
    </citation>
    <scope>NUCLEOTIDE SEQUENCE [LARGE SCALE GENOMIC DNA]</scope>
    <source>
        <strain evidence="6 7">HN2</strain>
    </source>
</reference>
<dbReference type="SUPFAM" id="SSF53850">
    <property type="entry name" value="Periplasmic binding protein-like II"/>
    <property type="match status" value="1"/>
</dbReference>
<proteinExistence type="inferred from homology"/>
<feature type="domain" description="HTH lysR-type" evidence="5">
    <location>
        <begin position="1"/>
        <end position="60"/>
    </location>
</feature>
<dbReference type="Proteomes" id="UP000503840">
    <property type="component" value="Unassembled WGS sequence"/>
</dbReference>